<keyword evidence="2" id="KW-1185">Reference proteome</keyword>
<evidence type="ECO:0000313" key="1">
    <source>
        <dbReference type="EMBL" id="KAK2188149.1"/>
    </source>
</evidence>
<dbReference type="AlphaFoldDB" id="A0AAD9UG66"/>
<organism evidence="1 2">
    <name type="scientific">Ridgeia piscesae</name>
    <name type="common">Tubeworm</name>
    <dbReference type="NCBI Taxonomy" id="27915"/>
    <lineage>
        <taxon>Eukaryota</taxon>
        <taxon>Metazoa</taxon>
        <taxon>Spiralia</taxon>
        <taxon>Lophotrochozoa</taxon>
        <taxon>Annelida</taxon>
        <taxon>Polychaeta</taxon>
        <taxon>Sedentaria</taxon>
        <taxon>Canalipalpata</taxon>
        <taxon>Sabellida</taxon>
        <taxon>Siboglinidae</taxon>
        <taxon>Ridgeia</taxon>
    </lineage>
</organism>
<proteinExistence type="predicted"/>
<dbReference type="Proteomes" id="UP001209878">
    <property type="component" value="Unassembled WGS sequence"/>
</dbReference>
<protein>
    <submittedName>
        <fullName evidence="1">Uncharacterized protein</fullName>
    </submittedName>
</protein>
<dbReference type="EMBL" id="JAODUO010000142">
    <property type="protein sequence ID" value="KAK2188149.1"/>
    <property type="molecule type" value="Genomic_DNA"/>
</dbReference>
<sequence>MHSSSWHGRHVLVADWLQLLSRGHNASVSHTHRSHCCIEIINRSDSREMCCGSTLYQPCNSYTSMTSCQMWLYCISYSRLNLQSIKPSAYIHFKNQVLSIHYVLSSLLCGVW</sequence>
<reference evidence="1" key="1">
    <citation type="journal article" date="2023" name="Mol. Biol. Evol.">
        <title>Third-Generation Sequencing Reveals the Adaptive Role of the Epigenome in Three Deep-Sea Polychaetes.</title>
        <authorList>
            <person name="Perez M."/>
            <person name="Aroh O."/>
            <person name="Sun Y."/>
            <person name="Lan Y."/>
            <person name="Juniper S.K."/>
            <person name="Young C.R."/>
            <person name="Angers B."/>
            <person name="Qian P.Y."/>
        </authorList>
    </citation>
    <scope>NUCLEOTIDE SEQUENCE</scope>
    <source>
        <strain evidence="1">R07B-5</strain>
    </source>
</reference>
<evidence type="ECO:0000313" key="2">
    <source>
        <dbReference type="Proteomes" id="UP001209878"/>
    </source>
</evidence>
<comment type="caution">
    <text evidence="1">The sequence shown here is derived from an EMBL/GenBank/DDBJ whole genome shotgun (WGS) entry which is preliminary data.</text>
</comment>
<name>A0AAD9UG66_RIDPI</name>
<accession>A0AAD9UG66</accession>
<gene>
    <name evidence="1" type="ORF">NP493_143g04017</name>
</gene>